<dbReference type="GO" id="GO:0006508">
    <property type="term" value="P:proteolysis"/>
    <property type="evidence" value="ECO:0007669"/>
    <property type="project" value="InterPro"/>
</dbReference>
<dbReference type="SUPFAM" id="SSF50494">
    <property type="entry name" value="Trypsin-like serine proteases"/>
    <property type="match status" value="1"/>
</dbReference>
<evidence type="ECO:0000256" key="2">
    <source>
        <dbReference type="SAM" id="SignalP"/>
    </source>
</evidence>
<dbReference type="Gene3D" id="2.40.10.10">
    <property type="entry name" value="Trypsin-like serine proteases"/>
    <property type="match status" value="2"/>
</dbReference>
<dbReference type="EMBL" id="JAAMOX010000002">
    <property type="protein sequence ID" value="NIH54897.1"/>
    <property type="molecule type" value="Genomic_DNA"/>
</dbReference>
<dbReference type="CDD" id="cd21112">
    <property type="entry name" value="alphaLP-like"/>
    <property type="match status" value="1"/>
</dbReference>
<dbReference type="GO" id="GO:0005975">
    <property type="term" value="P:carbohydrate metabolic process"/>
    <property type="evidence" value="ECO:0007669"/>
    <property type="project" value="UniProtKB-ARBA"/>
</dbReference>
<sequence length="690" mass="68736">MALATVLVLGAGGLFLSTAAHAEDAPVAVPLEGQAYDDLAQLLLQDPAIQAVGQDGNGQIVALRYDAVTPSVAGRSAIPEQSAVDASAIAAQFGNGITFKDLDAPIESTAAHEVLGGAGYAATDGVNVGLCSVGFSAWNSSGDPALVTAGHCTGDGLFTDAVLTQPAGDDAHVPGASIGDAAQPSDILGTIGFSQFGGVGNTPGAANSASSTDVAVIDNVNPALELSPSVTGWGSAAAAANDLSQSVATTITSVGVGKVGDPVSRSGRTTGLKSSRITWEKMWFKVIDPDFPTDESKARNVYGFGSEGLIADSGDSGGAAFSGTKAIGLVSASKVGQGPDDITLVADLGTALANTSGYTLQLAVDAPALTSPAAGGDVPLGSAITGTGPASTTLLVTPAGGAAFEVAIGVDGKWSIPTTTLGAYDFTVQAKNGQFNFSAVNSYSVNVVLGAPVITSPANGTTPFDSVKSIGGTGAPGAVVTMAGDASGTATVDSSGNWSIPVDLSYGDYAVSVSQVFGGESSAVVTSAFEVVPTVAVVTSPANGSKIALADVPEYIEGIGAPEAMLHMYITGGRFDEPTASGHASLEFDTFDQNHSDGTWVYRMPSLTPGDYTIHVTQYVTSEIKTTSASTFSVTGVVVPPKDQTPGDNNGRLATTGEADAPLGVAVLLMLTVGAGAVAFSRRRSAGASL</sequence>
<keyword evidence="4" id="KW-1185">Reference proteome</keyword>
<keyword evidence="2" id="KW-0732">Signal</keyword>
<evidence type="ECO:0000313" key="3">
    <source>
        <dbReference type="EMBL" id="NIH54897.1"/>
    </source>
</evidence>
<dbReference type="InterPro" id="IPR013783">
    <property type="entry name" value="Ig-like_fold"/>
</dbReference>
<feature type="transmembrane region" description="Helical" evidence="1">
    <location>
        <begin position="661"/>
        <end position="680"/>
    </location>
</feature>
<evidence type="ECO:0000256" key="1">
    <source>
        <dbReference type="SAM" id="Phobius"/>
    </source>
</evidence>
<dbReference type="Gene3D" id="2.60.40.10">
    <property type="entry name" value="Immunoglobulins"/>
    <property type="match status" value="1"/>
</dbReference>
<name>A0A7X5R3K8_9MICO</name>
<proteinExistence type="predicted"/>
<dbReference type="InterPro" id="IPR009003">
    <property type="entry name" value="Peptidase_S1_PA"/>
</dbReference>
<feature type="signal peptide" evidence="2">
    <location>
        <begin position="1"/>
        <end position="22"/>
    </location>
</feature>
<keyword evidence="1" id="KW-1133">Transmembrane helix</keyword>
<dbReference type="RefSeq" id="WP_167151519.1">
    <property type="nucleotide sequence ID" value="NZ_JAAMOX010000002.1"/>
</dbReference>
<dbReference type="GO" id="GO:0004252">
    <property type="term" value="F:serine-type endopeptidase activity"/>
    <property type="evidence" value="ECO:0007669"/>
    <property type="project" value="InterPro"/>
</dbReference>
<dbReference type="Proteomes" id="UP000541033">
    <property type="component" value="Unassembled WGS sequence"/>
</dbReference>
<dbReference type="AlphaFoldDB" id="A0A7X5R3K8"/>
<reference evidence="3 4" key="1">
    <citation type="submission" date="2020-02" db="EMBL/GenBank/DDBJ databases">
        <title>Sequencing the genomes of 1000 actinobacteria strains.</title>
        <authorList>
            <person name="Klenk H.-P."/>
        </authorList>
    </citation>
    <scope>NUCLEOTIDE SEQUENCE [LARGE SCALE GENOMIC DNA]</scope>
    <source>
        <strain evidence="3 4">DSM 27960</strain>
    </source>
</reference>
<dbReference type="InterPro" id="IPR043504">
    <property type="entry name" value="Peptidase_S1_PA_chymotrypsin"/>
</dbReference>
<evidence type="ECO:0000313" key="4">
    <source>
        <dbReference type="Proteomes" id="UP000541033"/>
    </source>
</evidence>
<protein>
    <recommendedName>
        <fullName evidence="5">Peptidase S1 domain-containing protein</fullName>
    </recommendedName>
</protein>
<keyword evidence="1" id="KW-0472">Membrane</keyword>
<dbReference type="InterPro" id="IPR018114">
    <property type="entry name" value="TRYPSIN_HIS"/>
</dbReference>
<gene>
    <name evidence="3" type="ORF">FHX76_002793</name>
</gene>
<dbReference type="PROSITE" id="PS00134">
    <property type="entry name" value="TRYPSIN_HIS"/>
    <property type="match status" value="1"/>
</dbReference>
<comment type="caution">
    <text evidence="3">The sequence shown here is derived from an EMBL/GenBank/DDBJ whole genome shotgun (WGS) entry which is preliminary data.</text>
</comment>
<accession>A0A7X5R3K8</accession>
<evidence type="ECO:0008006" key="5">
    <source>
        <dbReference type="Google" id="ProtNLM"/>
    </source>
</evidence>
<organism evidence="3 4">
    <name type="scientific">Lysinibacter cavernae</name>
    <dbReference type="NCBI Taxonomy" id="1640652"/>
    <lineage>
        <taxon>Bacteria</taxon>
        <taxon>Bacillati</taxon>
        <taxon>Actinomycetota</taxon>
        <taxon>Actinomycetes</taxon>
        <taxon>Micrococcales</taxon>
        <taxon>Microbacteriaceae</taxon>
        <taxon>Lysinibacter</taxon>
    </lineage>
</organism>
<feature type="chain" id="PRO_5031140457" description="Peptidase S1 domain-containing protein" evidence="2">
    <location>
        <begin position="23"/>
        <end position="690"/>
    </location>
</feature>
<keyword evidence="1" id="KW-0812">Transmembrane</keyword>